<dbReference type="AlphaFoldDB" id="A0A2K2F6X2"/>
<sequence length="258" mass="29441">MRKVIFPLVLVLIIAVSIVFSFPKSKANALEYMKNSPEQRIQMSNERIENLKNAPNKKSEVMISLMKGTLFKDVANILPKDCEIISEFHSFTSSVKTVYGGYFDCTNKSIEDIQNDYYKEIYALVDNGIKEQEKILNEIESRLSIIQENQESSNIQNNNVSYDEDAIAKGIKPETIEVPENTQTNLDEILMEYKAAKEQLTHLQEQKENMEKGKFFITGIRVKAKNSDLYTLAKSGKVLAVEILDFDNNNIITPIIKN</sequence>
<reference evidence="3" key="1">
    <citation type="submission" date="2017-06" db="EMBL/GenBank/DDBJ databases">
        <title>Investigating the central metabolism of Clostridium thermosuccinogenes.</title>
        <authorList>
            <person name="Koendjbiharie J.G."/>
            <person name="Van Kranenburg R."/>
            <person name="Vriesendorp B."/>
        </authorList>
    </citation>
    <scope>NUCLEOTIDE SEQUENCE [LARGE SCALE GENOMIC DNA]</scope>
    <source>
        <strain evidence="3">DSM 5806</strain>
    </source>
</reference>
<gene>
    <name evidence="2" type="ORF">CDQ84_17945</name>
</gene>
<evidence type="ECO:0000313" key="3">
    <source>
        <dbReference type="Proteomes" id="UP000236151"/>
    </source>
</evidence>
<keyword evidence="3" id="KW-1185">Reference proteome</keyword>
<name>A0A2K2F6X2_9CLOT</name>
<proteinExistence type="predicted"/>
<accession>A0A2K2F6X2</accession>
<dbReference type="Proteomes" id="UP000236151">
    <property type="component" value="Unassembled WGS sequence"/>
</dbReference>
<dbReference type="EMBL" id="NIOJ01000082">
    <property type="protein sequence ID" value="PNT94957.1"/>
    <property type="molecule type" value="Genomic_DNA"/>
</dbReference>
<comment type="caution">
    <text evidence="2">The sequence shown here is derived from an EMBL/GenBank/DDBJ whole genome shotgun (WGS) entry which is preliminary data.</text>
</comment>
<evidence type="ECO:0000256" key="1">
    <source>
        <dbReference type="SAM" id="Coils"/>
    </source>
</evidence>
<dbReference type="KEGG" id="cthd:CDO33_12290"/>
<keyword evidence="1" id="KW-0175">Coiled coil</keyword>
<protein>
    <submittedName>
        <fullName evidence="2">Uncharacterized protein</fullName>
    </submittedName>
</protein>
<dbReference type="RefSeq" id="WP_103083113.1">
    <property type="nucleotide sequence ID" value="NZ_CP021850.1"/>
</dbReference>
<feature type="coiled-coil region" evidence="1">
    <location>
        <begin position="186"/>
        <end position="213"/>
    </location>
</feature>
<evidence type="ECO:0000313" key="2">
    <source>
        <dbReference type="EMBL" id="PNT94957.1"/>
    </source>
</evidence>
<organism evidence="2 3">
    <name type="scientific">Clostridium thermosuccinogenes</name>
    <dbReference type="NCBI Taxonomy" id="84032"/>
    <lineage>
        <taxon>Bacteria</taxon>
        <taxon>Bacillati</taxon>
        <taxon>Bacillota</taxon>
        <taxon>Clostridia</taxon>
        <taxon>Eubacteriales</taxon>
        <taxon>Clostridiaceae</taxon>
        <taxon>Clostridium</taxon>
    </lineage>
</organism>